<comment type="caution">
    <text evidence="3">The sequence shown here is derived from an EMBL/GenBank/DDBJ whole genome shotgun (WGS) entry which is preliminary data.</text>
</comment>
<dbReference type="AlphaFoldDB" id="A0A8T1QY61"/>
<evidence type="ECO:0000313" key="3">
    <source>
        <dbReference type="EMBL" id="KAG6659397.1"/>
    </source>
</evidence>
<sequence>MGACGSRPQGCVGGKLRFPKKKRNHRKRRRLSKRRVSSNTREPKVDSRGPIDRSYSNPNFQASIDAAWFDSASVLESELDDEFYSIHGDAFSPNGSESTFSSRKDFNFEKNCQNQSSIEGSRNLNANKVHWNDSKSLFKSDVCTRWDEAGTPDHSGILPNTCLPCLTSTGTAVVEKRRAFGSGAPSFRRRVPLKLSFKLREGLADPTIVSPKALLQRPIAGSSISNCPLEKRMPDCWSHIEPCAFKVRGKNYFRDKKKDFAPNCAAYYPFGADVFLSPRKIDHIARFVELPHINPHGEIPSILVVNVQIPLYPATFFQSENDGEGMSLVFYFKLSESYLKELPTHFQESINRLINDEVERVRGFPVDTISSFRERLKILGRLANVEELHLSAAEKKLMNTYNEKPVLSRPQHEFYLGQNYFEIDIDMHRFGYIARKGVEAFEDRLKLSILDFGLTIQGNKAEELPEHILCCIRLNEIDRTNYNQLSL</sequence>
<dbReference type="Proteomes" id="UP000811609">
    <property type="component" value="Chromosome 3"/>
</dbReference>
<dbReference type="InterPro" id="IPR009769">
    <property type="entry name" value="EDR2_C"/>
</dbReference>
<name>A0A8T1QY61_CARIL</name>
<feature type="domain" description="Protein ENHANCED DISEASE RESISTANCE 2 C-terminal" evidence="2">
    <location>
        <begin position="237"/>
        <end position="478"/>
    </location>
</feature>
<accession>A0A8T1QY61</accession>
<dbReference type="PANTHER" id="PTHR31558">
    <property type="entry name" value="CW14 PROTEIN"/>
    <property type="match status" value="1"/>
</dbReference>
<feature type="compositionally biased region" description="Basic and acidic residues" evidence="1">
    <location>
        <begin position="41"/>
        <end position="51"/>
    </location>
</feature>
<evidence type="ECO:0000259" key="2">
    <source>
        <dbReference type="Pfam" id="PF07059"/>
    </source>
</evidence>
<gene>
    <name evidence="3" type="ORF">CIPAW_03G032100</name>
</gene>
<evidence type="ECO:0000256" key="1">
    <source>
        <dbReference type="SAM" id="MobiDB-lite"/>
    </source>
</evidence>
<dbReference type="EMBL" id="CM031811">
    <property type="protein sequence ID" value="KAG6659397.1"/>
    <property type="molecule type" value="Genomic_DNA"/>
</dbReference>
<protein>
    <recommendedName>
        <fullName evidence="2">Protein ENHANCED DISEASE RESISTANCE 2 C-terminal domain-containing protein</fullName>
    </recommendedName>
</protein>
<dbReference type="Pfam" id="PF07059">
    <property type="entry name" value="EDR2_C"/>
    <property type="match status" value="1"/>
</dbReference>
<feature type="region of interest" description="Disordered" evidence="1">
    <location>
        <begin position="1"/>
        <end position="56"/>
    </location>
</feature>
<proteinExistence type="predicted"/>
<feature type="compositionally biased region" description="Basic residues" evidence="1">
    <location>
        <begin position="17"/>
        <end position="36"/>
    </location>
</feature>
<dbReference type="PANTHER" id="PTHR31558:SF19">
    <property type="entry name" value="PROTEIN ENHANCED DISEASE RESISTANCE 2 C-TERMINAL DOMAIN-CONTAINING PROTEIN"/>
    <property type="match status" value="1"/>
</dbReference>
<evidence type="ECO:0000313" key="4">
    <source>
        <dbReference type="Proteomes" id="UP000811609"/>
    </source>
</evidence>
<organism evidence="3 4">
    <name type="scientific">Carya illinoinensis</name>
    <name type="common">Pecan</name>
    <dbReference type="NCBI Taxonomy" id="32201"/>
    <lineage>
        <taxon>Eukaryota</taxon>
        <taxon>Viridiplantae</taxon>
        <taxon>Streptophyta</taxon>
        <taxon>Embryophyta</taxon>
        <taxon>Tracheophyta</taxon>
        <taxon>Spermatophyta</taxon>
        <taxon>Magnoliopsida</taxon>
        <taxon>eudicotyledons</taxon>
        <taxon>Gunneridae</taxon>
        <taxon>Pentapetalae</taxon>
        <taxon>rosids</taxon>
        <taxon>fabids</taxon>
        <taxon>Fagales</taxon>
        <taxon>Juglandaceae</taxon>
        <taxon>Carya</taxon>
    </lineage>
</organism>
<reference evidence="3" key="1">
    <citation type="submission" date="2020-12" db="EMBL/GenBank/DDBJ databases">
        <title>WGS assembly of Carya illinoinensis cv. Pawnee.</title>
        <authorList>
            <person name="Platts A."/>
            <person name="Shu S."/>
            <person name="Wright S."/>
            <person name="Barry K."/>
            <person name="Edger P."/>
            <person name="Pires J.C."/>
            <person name="Schmutz J."/>
        </authorList>
    </citation>
    <scope>NUCLEOTIDE SEQUENCE</scope>
    <source>
        <tissue evidence="3">Leaf</tissue>
    </source>
</reference>
<keyword evidence="4" id="KW-1185">Reference proteome</keyword>